<feature type="transmembrane region" description="Helical" evidence="1">
    <location>
        <begin position="12"/>
        <end position="29"/>
    </location>
</feature>
<evidence type="ECO:0000313" key="2">
    <source>
        <dbReference type="EMBL" id="MFD2863209.1"/>
    </source>
</evidence>
<sequence>METKLLSPKWHALIDYALTGSLLALPTLLKMNKQAKLIYAAEAAVLLPYVALTKQPLALKGLIPYKTHGKIDAFNVAQFAAQSLLPAFRKNRKELLFNVAFTALAGISVLLTDWKASQAS</sequence>
<feature type="transmembrane region" description="Helical" evidence="1">
    <location>
        <begin position="95"/>
        <end position="114"/>
    </location>
</feature>
<evidence type="ECO:0000313" key="3">
    <source>
        <dbReference type="Proteomes" id="UP001597601"/>
    </source>
</evidence>
<accession>A0ABW5XJ17</accession>
<gene>
    <name evidence="2" type="ORF">ACFSYC_00795</name>
</gene>
<keyword evidence="1" id="KW-0472">Membrane</keyword>
<dbReference type="EMBL" id="JBHUON010000001">
    <property type="protein sequence ID" value="MFD2863209.1"/>
    <property type="molecule type" value="Genomic_DNA"/>
</dbReference>
<comment type="caution">
    <text evidence="2">The sequence shown here is derived from an EMBL/GenBank/DDBJ whole genome shotgun (WGS) entry which is preliminary data.</text>
</comment>
<dbReference type="Proteomes" id="UP001597601">
    <property type="component" value="Unassembled WGS sequence"/>
</dbReference>
<keyword evidence="3" id="KW-1185">Reference proteome</keyword>
<reference evidence="3" key="1">
    <citation type="journal article" date="2019" name="Int. J. Syst. Evol. Microbiol.">
        <title>The Global Catalogue of Microorganisms (GCM) 10K type strain sequencing project: providing services to taxonomists for standard genome sequencing and annotation.</title>
        <authorList>
            <consortium name="The Broad Institute Genomics Platform"/>
            <consortium name="The Broad Institute Genome Sequencing Center for Infectious Disease"/>
            <person name="Wu L."/>
            <person name="Ma J."/>
        </authorList>
    </citation>
    <scope>NUCLEOTIDE SEQUENCE [LARGE SCALE GENOMIC DNA]</scope>
    <source>
        <strain evidence="3">KCTC 52232</strain>
    </source>
</reference>
<protein>
    <recommendedName>
        <fullName evidence="4">RDD family protein</fullName>
    </recommendedName>
</protein>
<name>A0ABW5XJ17_9SPHI</name>
<dbReference type="RefSeq" id="WP_377122396.1">
    <property type="nucleotide sequence ID" value="NZ_JBHUHN010000001.1"/>
</dbReference>
<keyword evidence="1" id="KW-0812">Transmembrane</keyword>
<organism evidence="2 3">
    <name type="scientific">Mucilaginibacter antarcticus</name>
    <dbReference type="NCBI Taxonomy" id="1855725"/>
    <lineage>
        <taxon>Bacteria</taxon>
        <taxon>Pseudomonadati</taxon>
        <taxon>Bacteroidota</taxon>
        <taxon>Sphingobacteriia</taxon>
        <taxon>Sphingobacteriales</taxon>
        <taxon>Sphingobacteriaceae</taxon>
        <taxon>Mucilaginibacter</taxon>
    </lineage>
</organism>
<keyword evidence="1" id="KW-1133">Transmembrane helix</keyword>
<evidence type="ECO:0008006" key="4">
    <source>
        <dbReference type="Google" id="ProtNLM"/>
    </source>
</evidence>
<proteinExistence type="predicted"/>
<evidence type="ECO:0000256" key="1">
    <source>
        <dbReference type="SAM" id="Phobius"/>
    </source>
</evidence>